<feature type="transmembrane region" description="Helical" evidence="2">
    <location>
        <begin position="188"/>
        <end position="211"/>
    </location>
</feature>
<feature type="transmembrane region" description="Helical" evidence="2">
    <location>
        <begin position="277"/>
        <end position="297"/>
    </location>
</feature>
<gene>
    <name evidence="3" type="ORF">OIDMADRAFT_142984</name>
</gene>
<dbReference type="HOGENOM" id="CLU_866293_0_0_1"/>
<dbReference type="EMBL" id="KN832872">
    <property type="protein sequence ID" value="KIN05336.1"/>
    <property type="molecule type" value="Genomic_DNA"/>
</dbReference>
<keyword evidence="2" id="KW-0472">Membrane</keyword>
<dbReference type="OrthoDB" id="3595979at2759"/>
<reference evidence="3 4" key="1">
    <citation type="submission" date="2014-04" db="EMBL/GenBank/DDBJ databases">
        <authorList>
            <consortium name="DOE Joint Genome Institute"/>
            <person name="Kuo A."/>
            <person name="Martino E."/>
            <person name="Perotto S."/>
            <person name="Kohler A."/>
            <person name="Nagy L.G."/>
            <person name="Floudas D."/>
            <person name="Copeland A."/>
            <person name="Barry K.W."/>
            <person name="Cichocki N."/>
            <person name="Veneault-Fourrey C."/>
            <person name="LaButti K."/>
            <person name="Lindquist E.A."/>
            <person name="Lipzen A."/>
            <person name="Lundell T."/>
            <person name="Morin E."/>
            <person name="Murat C."/>
            <person name="Sun H."/>
            <person name="Tunlid A."/>
            <person name="Henrissat B."/>
            <person name="Grigoriev I.V."/>
            <person name="Hibbett D.S."/>
            <person name="Martin F."/>
            <person name="Nordberg H.P."/>
            <person name="Cantor M.N."/>
            <person name="Hua S.X."/>
        </authorList>
    </citation>
    <scope>NUCLEOTIDE SEQUENCE [LARGE SCALE GENOMIC DNA]</scope>
    <source>
        <strain evidence="3 4">Zn</strain>
    </source>
</reference>
<keyword evidence="2" id="KW-0812">Transmembrane</keyword>
<organism evidence="3 4">
    <name type="scientific">Oidiodendron maius (strain Zn)</name>
    <dbReference type="NCBI Taxonomy" id="913774"/>
    <lineage>
        <taxon>Eukaryota</taxon>
        <taxon>Fungi</taxon>
        <taxon>Dikarya</taxon>
        <taxon>Ascomycota</taxon>
        <taxon>Pezizomycotina</taxon>
        <taxon>Leotiomycetes</taxon>
        <taxon>Leotiomycetes incertae sedis</taxon>
        <taxon>Myxotrichaceae</taxon>
        <taxon>Oidiodendron</taxon>
    </lineage>
</organism>
<dbReference type="Proteomes" id="UP000054321">
    <property type="component" value="Unassembled WGS sequence"/>
</dbReference>
<dbReference type="AlphaFoldDB" id="A0A0C3HAR3"/>
<feature type="compositionally biased region" description="Basic and acidic residues" evidence="1">
    <location>
        <begin position="1"/>
        <end position="13"/>
    </location>
</feature>
<dbReference type="InParanoid" id="A0A0C3HAR3"/>
<reference evidence="4" key="2">
    <citation type="submission" date="2015-01" db="EMBL/GenBank/DDBJ databases">
        <title>Evolutionary Origins and Diversification of the Mycorrhizal Mutualists.</title>
        <authorList>
            <consortium name="DOE Joint Genome Institute"/>
            <consortium name="Mycorrhizal Genomics Consortium"/>
            <person name="Kohler A."/>
            <person name="Kuo A."/>
            <person name="Nagy L.G."/>
            <person name="Floudas D."/>
            <person name="Copeland A."/>
            <person name="Barry K.W."/>
            <person name="Cichocki N."/>
            <person name="Veneault-Fourrey C."/>
            <person name="LaButti K."/>
            <person name="Lindquist E.A."/>
            <person name="Lipzen A."/>
            <person name="Lundell T."/>
            <person name="Morin E."/>
            <person name="Murat C."/>
            <person name="Riley R."/>
            <person name="Ohm R."/>
            <person name="Sun H."/>
            <person name="Tunlid A."/>
            <person name="Henrissat B."/>
            <person name="Grigoriev I.V."/>
            <person name="Hibbett D.S."/>
            <person name="Martin F."/>
        </authorList>
    </citation>
    <scope>NUCLEOTIDE SEQUENCE [LARGE SCALE GENOMIC DNA]</scope>
    <source>
        <strain evidence="4">Zn</strain>
    </source>
</reference>
<name>A0A0C3HAR3_OIDMZ</name>
<accession>A0A0C3HAR3</accession>
<proteinExistence type="predicted"/>
<evidence type="ECO:0000313" key="4">
    <source>
        <dbReference type="Proteomes" id="UP000054321"/>
    </source>
</evidence>
<protein>
    <submittedName>
        <fullName evidence="3">Uncharacterized protein</fullName>
    </submittedName>
</protein>
<feature type="transmembrane region" description="Helical" evidence="2">
    <location>
        <begin position="104"/>
        <end position="125"/>
    </location>
</feature>
<keyword evidence="4" id="KW-1185">Reference proteome</keyword>
<sequence length="323" mass="35900">MPVRARAKDHQDEGSWSAEGPLPSASAPVKSVQIVCIGLVISYIPQYIRITSHGTFGISSWWILATALFSTTQLATRFTNAEAKYAFDCVNKGETRGFKAYSTLLGFIQSIIQWLCAMVLVIIYLKYRNDSPPQSYDRSLPTTGIISKPISSTKLKVIIGTYTFLMLPVALAILWRPDYVDDNFDLDIWLTMWAMTFHGLFVMASIPLVLLQYVPQVITTLSLHTRGDISIISLALQVVMFVILGIAQFFRVGIPLYGSPQHRHPPIQSYFDYVHMSLNYVITAVGQLVLLIVCLVVDWGHIQNGSGIGGVKARADETLPLLS</sequence>
<evidence type="ECO:0000313" key="3">
    <source>
        <dbReference type="EMBL" id="KIN05336.1"/>
    </source>
</evidence>
<evidence type="ECO:0000256" key="1">
    <source>
        <dbReference type="SAM" id="MobiDB-lite"/>
    </source>
</evidence>
<feature type="transmembrane region" description="Helical" evidence="2">
    <location>
        <begin position="157"/>
        <end position="176"/>
    </location>
</feature>
<feature type="region of interest" description="Disordered" evidence="1">
    <location>
        <begin position="1"/>
        <end position="25"/>
    </location>
</feature>
<keyword evidence="2" id="KW-1133">Transmembrane helix</keyword>
<evidence type="ECO:0000256" key="2">
    <source>
        <dbReference type="SAM" id="Phobius"/>
    </source>
</evidence>
<feature type="transmembrane region" description="Helical" evidence="2">
    <location>
        <begin position="56"/>
        <end position="75"/>
    </location>
</feature>
<feature type="transmembrane region" description="Helical" evidence="2">
    <location>
        <begin position="231"/>
        <end position="257"/>
    </location>
</feature>